<sequence>MADWRTKGVVEDSEEEEDLINSESQLRVEEDADACTNSQRTGHKSKLHSKTPQDRDHGFSEEQGYFEQASSLMKTHMKTSQPAPVARSQDGSSEKSTSPTGIFEHELPDIQPFEDDQVELGSEHIVTPVWSAASSPLSDVPSILEDPPIFISDQHMQQEDKDMVHNSGDTNAWLKHRQTPAQCEEPRQFIDVDCLHPQHFAIELSRHRSFRKRNPIQLHPYLLEGERYRKTMRARGVRPVHLANPAAEREASAQESDNDQDNHFSLGQNSSSPPRFVQTASDSPVRDYSPNSFSKPQDATCAQLLPDSDDDLPDLNAILHRGAPLVVQRDQKRRKLSHVSIPGNGIRPRRPTTENILLPPSPPTSGREPIPDPSESTISGFRLPPGMASLATITPAQSSQIGQPLNRTLSSGAESNAYVASSKGFSSSRRHRQIVISSESSGSNSDFSSSDSGNVQRFQKRIKGVLPASWLKLDRQSRLARGPQSNRGNRQPPSPLRTAEPQRGVARKRITNVRRTLSPQKTTPSTSRTGVTFEMPDDVDQLIDGKVDEEDITQQRSPDTRGTPILAIFEDDPDTSDMETSCVDPMLSSATLRRKNSTNRSGKRQKKLTEFRRCKEFRKDSKSGGQASSINYMKAKEGHNRKQRNLSSKRLNTNELPRLSVIDIQSRPNKTTSGTPQFIRIAARQARQRIDHGRHSARGKYIKLHTMRDTEDANEVLRAWRAGTIAPNEDDSLPTSALHRRPLQPKQSNQQRTKISPAKRGQEDATMADTARVRSSNAKMSSVARQSTSNPRQISRLTEALKSAGQQSSVKKVQRFRLSHHAKDHHPPTRAAQLEALEVAYETAYPEIAFRRKLSRLDHSGSFSHIAEPTATPQLQPPSGRRRKDKGPTRIDVETRPYRQPIEPLPTRDTTVITPNIVVATGQCPLQGLGPYGTHYATSFDVFPLQVGTYFHQSTFVGSGAFSEALNFTHPGLDDPAVATAISCDEDQSMWSYWESKLESELETIVAHLAEGRPPSSDSLQNAATQSSQNLSNIIRSLSRSLFFLGPIDRGSCLSKTLYLFKTLWTNVMVDIGLYSQEQPFHSPIYSSFIEILIRIIVLVNQVLQISNHSEVDDKLQEECELLFVDSCRSLLHLLLSKGLGFLRSFQERNRRHALREAGIRQEDIAVECVVVLKHVLGVAFPEKPMFWELVNEHYMSQVNSTTDARVFDCIWYDVFTLLPFLELDRDGLLLVGSRYQSSMEDWSLIKAMLKKLCPLVKDGERSPGSTINAYFRATLTRCFNLVQSWGWSKCDTVLGTIFDFFAQNRLGSLHKEQSNGSPLFLEQLDQELELSLQPGESSFHIFLKMLALGLQRLRTVHTETKLRSIVWRFIPNHGRTHRKEDELHQGHLDALRNHHDILCTLYWAVPPPCRPRLDLIRNLVDHAQSHREACRLNVRSWSNLVRFLVSNDEPTSTLESFALWHHDIVQANLDQYRLARNEAEAHYQQANFTRKDTISGNLLESTIATNQRQVVAIIRDALFSMASAERSAKKTDAAESLLKGSSVLKLLNTASFKSIDRTLYPIISDSLDIVSIYIDCHQVEGRPCTQQASEESQEYGDWSGFEAVDFEGITFQQSRLTFLFDTLKNLVSNAFGSEDPPEDLLLVKIIDVWVSLANILMRQGFKDWSSYFGPYGSWSQMRETKQKRKYTPYFLAQIVQNNPVCLLENATAIKVCWVDTLVERESKFDYQSRLTAALLHVDKDDPLLNNLPFVARPDGTYDITLAEFRERRLSTIAALLWNVRRVFENSSDAVGDLVANRPDCTLLLHRLQSSMKRNYEEMQRDSTSTAPSLSLELPELPVAEGAYVTFVHNVVSLLQQYTNEFYPVDRFFTDSATFPLPVTDPSYVVGRLKSYSLRLKTSDTRTFKQLATFVLTTSQRAAAEGQQVYLASQMRTAMREAYEHDAGAVTLRRVLLLGIFPAFIECGLDGGAGVVLARPILWASTAAFEDLLEKCSVFDRRSAEAAIDLCTTFLQVLGSSVQQRLLRGALLLDSHALSLITLVYEAVTVILPLLDYLYRATGAAYCAYTTVASIICMARWIRGLLDGALNEDVPSFSGHPQFSDKLLKEIHAFCSSELGKAIERGWKLDHGTFCRRPGAGPVVVAESSLIEDERVNLSNVIKSFEDGIRKPSGGDPVFVPRQFHLDDRASRRQIQFLPWSMLRIPASERRNLRIHHQCWVAEPRNPPSYGALKQPQTSTGGRDRFGEPTQTDSRRHTELRVVGVGKGAITKIAGFGSMLIGVGDEAPKSVEEW</sequence>
<dbReference type="PANTHER" id="PTHR28122">
    <property type="entry name" value="E3 UBIQUITIN-PROTEIN LIGASE SUBSTRATE RECEPTOR MMS22"/>
    <property type="match status" value="1"/>
</dbReference>
<feature type="compositionally biased region" description="Polar residues" evidence="1">
    <location>
        <begin position="513"/>
        <end position="530"/>
    </location>
</feature>
<organism evidence="2 3">
    <name type="scientific">Viridothelium virens</name>
    <name type="common">Speckled blister lichen</name>
    <name type="synonym">Trypethelium virens</name>
    <dbReference type="NCBI Taxonomy" id="1048519"/>
    <lineage>
        <taxon>Eukaryota</taxon>
        <taxon>Fungi</taxon>
        <taxon>Dikarya</taxon>
        <taxon>Ascomycota</taxon>
        <taxon>Pezizomycotina</taxon>
        <taxon>Dothideomycetes</taxon>
        <taxon>Dothideomycetes incertae sedis</taxon>
        <taxon>Trypetheliales</taxon>
        <taxon>Trypetheliaceae</taxon>
        <taxon>Viridothelium</taxon>
    </lineage>
</organism>
<feature type="region of interest" description="Disordered" evidence="1">
    <location>
        <begin position="2222"/>
        <end position="2251"/>
    </location>
</feature>
<name>A0A6A6HFN4_VIRVR</name>
<feature type="compositionally biased region" description="Polar residues" evidence="1">
    <location>
        <begin position="263"/>
        <end position="282"/>
    </location>
</feature>
<feature type="region of interest" description="Disordered" evidence="1">
    <location>
        <begin position="329"/>
        <end position="378"/>
    </location>
</feature>
<feature type="region of interest" description="Disordered" evidence="1">
    <location>
        <begin position="616"/>
        <end position="648"/>
    </location>
</feature>
<feature type="region of interest" description="Disordered" evidence="1">
    <location>
        <begin position="862"/>
        <end position="891"/>
    </location>
</feature>
<dbReference type="Proteomes" id="UP000800092">
    <property type="component" value="Unassembled WGS sequence"/>
</dbReference>
<feature type="region of interest" description="Disordered" evidence="1">
    <location>
        <begin position="726"/>
        <end position="793"/>
    </location>
</feature>
<keyword evidence="3" id="KW-1185">Reference proteome</keyword>
<feature type="compositionally biased region" description="Polar residues" evidence="1">
    <location>
        <begin position="773"/>
        <end position="793"/>
    </location>
</feature>
<feature type="region of interest" description="Disordered" evidence="1">
    <location>
        <begin position="550"/>
        <end position="579"/>
    </location>
</feature>
<dbReference type="OrthoDB" id="2386201at2759"/>
<reference evidence="2" key="1">
    <citation type="journal article" date="2020" name="Stud. Mycol.">
        <title>101 Dothideomycetes genomes: a test case for predicting lifestyles and emergence of pathogens.</title>
        <authorList>
            <person name="Haridas S."/>
            <person name="Albert R."/>
            <person name="Binder M."/>
            <person name="Bloem J."/>
            <person name="Labutti K."/>
            <person name="Salamov A."/>
            <person name="Andreopoulos B."/>
            <person name="Baker S."/>
            <person name="Barry K."/>
            <person name="Bills G."/>
            <person name="Bluhm B."/>
            <person name="Cannon C."/>
            <person name="Castanera R."/>
            <person name="Culley D."/>
            <person name="Daum C."/>
            <person name="Ezra D."/>
            <person name="Gonzalez J."/>
            <person name="Henrissat B."/>
            <person name="Kuo A."/>
            <person name="Liang C."/>
            <person name="Lipzen A."/>
            <person name="Lutzoni F."/>
            <person name="Magnuson J."/>
            <person name="Mondo S."/>
            <person name="Nolan M."/>
            <person name="Ohm R."/>
            <person name="Pangilinan J."/>
            <person name="Park H.-J."/>
            <person name="Ramirez L."/>
            <person name="Alfaro M."/>
            <person name="Sun H."/>
            <person name="Tritt A."/>
            <person name="Yoshinaga Y."/>
            <person name="Zwiers L.-H."/>
            <person name="Turgeon B."/>
            <person name="Goodwin S."/>
            <person name="Spatafora J."/>
            <person name="Crous P."/>
            <person name="Grigoriev I."/>
        </authorList>
    </citation>
    <scope>NUCLEOTIDE SEQUENCE</scope>
    <source>
        <strain evidence="2">Tuck. ex Michener</strain>
    </source>
</reference>
<evidence type="ECO:0000256" key="1">
    <source>
        <dbReference type="SAM" id="MobiDB-lite"/>
    </source>
</evidence>
<accession>A0A6A6HFN4</accession>
<dbReference type="PANTHER" id="PTHR28122:SF1">
    <property type="entry name" value="E3 UBIQUITIN-PROTEIN LIGASE SUBSTRATE RECEPTOR MMS22"/>
    <property type="match status" value="1"/>
</dbReference>
<evidence type="ECO:0000313" key="3">
    <source>
        <dbReference type="Proteomes" id="UP000800092"/>
    </source>
</evidence>
<dbReference type="GO" id="GO:0035361">
    <property type="term" value="C:Cul8-RING ubiquitin ligase complex"/>
    <property type="evidence" value="ECO:0007669"/>
    <property type="project" value="TreeGrafter"/>
</dbReference>
<gene>
    <name evidence="2" type="ORF">EV356DRAFT_512856</name>
</gene>
<feature type="region of interest" description="Disordered" evidence="1">
    <location>
        <begin position="245"/>
        <end position="307"/>
    </location>
</feature>
<dbReference type="Pfam" id="PF09462">
    <property type="entry name" value="Mus7"/>
    <property type="match status" value="1"/>
</dbReference>
<proteinExistence type="predicted"/>
<feature type="compositionally biased region" description="Basic and acidic residues" evidence="1">
    <location>
        <begin position="51"/>
        <end position="60"/>
    </location>
</feature>
<feature type="compositionally biased region" description="Polar residues" evidence="1">
    <location>
        <begin position="68"/>
        <end position="82"/>
    </location>
</feature>
<dbReference type="EMBL" id="ML991784">
    <property type="protein sequence ID" value="KAF2236648.1"/>
    <property type="molecule type" value="Genomic_DNA"/>
</dbReference>
<feature type="region of interest" description="Disordered" evidence="1">
    <location>
        <begin position="474"/>
        <end position="532"/>
    </location>
</feature>
<dbReference type="InterPro" id="IPR019021">
    <property type="entry name" value="Mms22"/>
</dbReference>
<feature type="compositionally biased region" description="Basic and acidic residues" evidence="1">
    <location>
        <begin position="1"/>
        <end position="10"/>
    </location>
</feature>
<feature type="compositionally biased region" description="Acidic residues" evidence="1">
    <location>
        <begin position="11"/>
        <end position="20"/>
    </location>
</feature>
<feature type="region of interest" description="Disordered" evidence="1">
    <location>
        <begin position="1"/>
        <end position="108"/>
    </location>
</feature>
<dbReference type="GO" id="GO:0005634">
    <property type="term" value="C:nucleus"/>
    <property type="evidence" value="ECO:0007669"/>
    <property type="project" value="InterPro"/>
</dbReference>
<feature type="compositionally biased region" description="Basic and acidic residues" evidence="1">
    <location>
        <begin position="2238"/>
        <end position="2251"/>
    </location>
</feature>
<feature type="compositionally biased region" description="Polar residues" evidence="1">
    <location>
        <begin position="89"/>
        <end position="100"/>
    </location>
</feature>
<evidence type="ECO:0000313" key="2">
    <source>
        <dbReference type="EMBL" id="KAF2236648.1"/>
    </source>
</evidence>
<protein>
    <recommendedName>
        <fullName evidence="4">Mus7/MMS22 family-domain-containing protein</fullName>
    </recommendedName>
</protein>
<evidence type="ECO:0008006" key="4">
    <source>
        <dbReference type="Google" id="ProtNLM"/>
    </source>
</evidence>
<feature type="compositionally biased region" description="Polar residues" evidence="1">
    <location>
        <begin position="745"/>
        <end position="754"/>
    </location>
</feature>
<dbReference type="GO" id="GO:0031297">
    <property type="term" value="P:replication fork processing"/>
    <property type="evidence" value="ECO:0007669"/>
    <property type="project" value="InterPro"/>
</dbReference>
<dbReference type="GO" id="GO:0000724">
    <property type="term" value="P:double-strand break repair via homologous recombination"/>
    <property type="evidence" value="ECO:0007669"/>
    <property type="project" value="TreeGrafter"/>
</dbReference>